<organism evidence="13 14">
    <name type="scientific">Noviherbaspirillum cavernae</name>
    <dbReference type="NCBI Taxonomy" id="2320862"/>
    <lineage>
        <taxon>Bacteria</taxon>
        <taxon>Pseudomonadati</taxon>
        <taxon>Pseudomonadota</taxon>
        <taxon>Betaproteobacteria</taxon>
        <taxon>Burkholderiales</taxon>
        <taxon>Oxalobacteraceae</taxon>
        <taxon>Noviherbaspirillum</taxon>
    </lineage>
</organism>
<feature type="repeat" description="TPR" evidence="10">
    <location>
        <begin position="256"/>
        <end position="289"/>
    </location>
</feature>
<reference evidence="13 14" key="1">
    <citation type="submission" date="2018-09" db="EMBL/GenBank/DDBJ databases">
        <authorList>
            <person name="Zhu H."/>
        </authorList>
    </citation>
    <scope>NUCLEOTIDE SEQUENCE [LARGE SCALE GENOMIC DNA]</scope>
    <source>
        <strain evidence="13 14">K2R10-39</strain>
    </source>
</reference>
<comment type="pathway">
    <text evidence="1">Protein modification; protein glycosylation.</text>
</comment>
<dbReference type="PROSITE" id="PS50005">
    <property type="entry name" value="TPR"/>
    <property type="match status" value="13"/>
</dbReference>
<dbReference type="EC" id="2.4.1.255" evidence="3"/>
<keyword evidence="5" id="KW-0328">Glycosyltransferase</keyword>
<keyword evidence="8 10" id="KW-0802">TPR repeat</keyword>
<dbReference type="PROSITE" id="PS50293">
    <property type="entry name" value="TPR_REGION"/>
    <property type="match status" value="5"/>
</dbReference>
<dbReference type="InterPro" id="IPR029489">
    <property type="entry name" value="OGT/SEC/SPY_C"/>
</dbReference>
<sequence length="954" mass="105304">MRTERRAARTERSSMKQQRSNKLADLESALHLHRAGRLQEAEALYRKMPHNADALHLRGVIAHQLNRNEEAVELIGKALQAHPSNAAYYFSLDMALRALNRLDEVTACYRTLLIRAPGNALAHNRLGNALKDQGNLDEAAVCYRQAIALNADFAEAHNNLGVVYADQGRHDDAIISYRQALACDPAYAAAYANTGISLRKLGNMDDAAAAYGKAIELKPDFVVAHTSLGSVRQEQGRLDDAIASYSAALALKPDFAQVHNNLGAIFKQQDSLDEAAACYRQALTIVPDYAEAHSNLGNVLKDQNRLNEAVTCYQNALAVNPDFFEAHYNLGVVLQNLGRKVEAIHFYQSALALQPDLAEAHNNLGMLFTDEGMLEEAAYCFTKCLELMPDSVEGHYNMGNVFRGEGRISDAVNRYLTALGYKPDFAEAHNGLGLAFADAGNLAEAITCHETAIILKPDFADAHNNLGGCFSNEGKLDRAIDCYEKAIAANPALVSAYSNLGLALHGRGKPDEAIEWYRQALGLDAEFTTAHSNILFAMQYSADYAPEDVHAEHARFGAQFETPLKSSWMPHGNVRDPQRRLRIGYVSPDFNRHAVSYFIEPVLALHDKAQVEVFCYYNGTRQDPVTQRLQALAEHWIPCRHLSDERLAARIRADGIDILIDLAGHTGGNRLLAFARKPAPVQATWLGYPATTGLSAIDYRLTDVHAEPAGMTEHLNTEQLWWLPEIFCCYRAHDDSPAVIDHPPALDNGFVTFGCFNNFAKVTDPVLALWARLLQRVPHARLMLEIHGIDEPARRAEVEQRLARLGIPSERQILVPRAPANQYALYNRIDIALDPFPCNGGTTSLDTLWMGVPLVTLAGGHFTARMGVTILANAGLPELVAHSEDAYLDIAAALALDPARLARTRAGLRQRVQASPLMDAPRFTRHLEQAYRGMWHNWCESKQTAAIEGSPAFQ</sequence>
<feature type="domain" description="O-GlcNAc transferase C-terminal" evidence="12">
    <location>
        <begin position="572"/>
        <end position="727"/>
    </location>
</feature>
<keyword evidence="7" id="KW-0677">Repeat</keyword>
<keyword evidence="9" id="KW-0939">Gibberellin signaling pathway</keyword>
<dbReference type="Pfam" id="PF13414">
    <property type="entry name" value="TPR_11"/>
    <property type="match status" value="3"/>
</dbReference>
<feature type="repeat" description="TPR" evidence="10">
    <location>
        <begin position="426"/>
        <end position="459"/>
    </location>
</feature>
<dbReference type="Gene3D" id="3.40.50.2000">
    <property type="entry name" value="Glycogen Phosphorylase B"/>
    <property type="match status" value="1"/>
</dbReference>
<evidence type="ECO:0000313" key="14">
    <source>
        <dbReference type="Proteomes" id="UP000285190"/>
    </source>
</evidence>
<feature type="repeat" description="TPR" evidence="10">
    <location>
        <begin position="52"/>
        <end position="85"/>
    </location>
</feature>
<evidence type="ECO:0000259" key="12">
    <source>
        <dbReference type="Pfam" id="PF13844"/>
    </source>
</evidence>
<evidence type="ECO:0000256" key="11">
    <source>
        <dbReference type="SAM" id="MobiDB-lite"/>
    </source>
</evidence>
<dbReference type="Pfam" id="PF00515">
    <property type="entry name" value="TPR_1"/>
    <property type="match status" value="1"/>
</dbReference>
<evidence type="ECO:0000256" key="10">
    <source>
        <dbReference type="PROSITE-ProRule" id="PRU00339"/>
    </source>
</evidence>
<feature type="repeat" description="TPR" evidence="10">
    <location>
        <begin position="358"/>
        <end position="391"/>
    </location>
</feature>
<dbReference type="GO" id="GO:0009740">
    <property type="term" value="P:gibberellic acid mediated signaling pathway"/>
    <property type="evidence" value="ECO:0007669"/>
    <property type="project" value="UniProtKB-KW"/>
</dbReference>
<dbReference type="SMART" id="SM00671">
    <property type="entry name" value="SEL1"/>
    <property type="match status" value="4"/>
</dbReference>
<dbReference type="SUPFAM" id="SSF48452">
    <property type="entry name" value="TPR-like"/>
    <property type="match status" value="3"/>
</dbReference>
<keyword evidence="14" id="KW-1185">Reference proteome</keyword>
<evidence type="ECO:0000313" key="13">
    <source>
        <dbReference type="EMBL" id="RJG05977.1"/>
    </source>
</evidence>
<dbReference type="SUPFAM" id="SSF53756">
    <property type="entry name" value="UDP-Glycosyltransferase/glycogen phosphorylase"/>
    <property type="match status" value="1"/>
</dbReference>
<protein>
    <recommendedName>
        <fullName evidence="4">Probable UDP-N-acetylglucosamine--peptide N-acetylglucosaminyltransferase SPINDLY</fullName>
        <ecNumber evidence="3">2.4.1.255</ecNumber>
    </recommendedName>
</protein>
<name>A0A418X0G1_9BURK</name>
<evidence type="ECO:0000256" key="8">
    <source>
        <dbReference type="ARBA" id="ARBA00022803"/>
    </source>
</evidence>
<evidence type="ECO:0000256" key="6">
    <source>
        <dbReference type="ARBA" id="ARBA00022679"/>
    </source>
</evidence>
<dbReference type="Gene3D" id="3.40.50.11380">
    <property type="match status" value="1"/>
</dbReference>
<dbReference type="PANTHER" id="PTHR44835">
    <property type="entry name" value="UDP-N-ACETYLGLUCOSAMINE--PEPTIDE N-ACETYLGLUCOSAMINYLTRANSFERASE SPINDLY-RELATED"/>
    <property type="match status" value="1"/>
</dbReference>
<evidence type="ECO:0000256" key="1">
    <source>
        <dbReference type="ARBA" id="ARBA00004922"/>
    </source>
</evidence>
<feature type="repeat" description="TPR" evidence="10">
    <location>
        <begin position="290"/>
        <end position="323"/>
    </location>
</feature>
<gene>
    <name evidence="13" type="ORF">D3870_08055</name>
</gene>
<dbReference type="GO" id="GO:0097363">
    <property type="term" value="F:protein O-acetylglucosaminyltransferase activity"/>
    <property type="evidence" value="ECO:0007669"/>
    <property type="project" value="UniProtKB-EC"/>
</dbReference>
<dbReference type="Proteomes" id="UP000285190">
    <property type="component" value="Unassembled WGS sequence"/>
</dbReference>
<comment type="caution">
    <text evidence="13">The sequence shown here is derived from an EMBL/GenBank/DDBJ whole genome shotgun (WGS) entry which is preliminary data.</text>
</comment>
<feature type="repeat" description="TPR" evidence="10">
    <location>
        <begin position="154"/>
        <end position="187"/>
    </location>
</feature>
<dbReference type="InterPro" id="IPR019734">
    <property type="entry name" value="TPR_rpt"/>
</dbReference>
<dbReference type="InterPro" id="IPR051939">
    <property type="entry name" value="Glycosyltr_41/O-GlcNAc_trsf"/>
</dbReference>
<feature type="repeat" description="TPR" evidence="10">
    <location>
        <begin position="120"/>
        <end position="153"/>
    </location>
</feature>
<evidence type="ECO:0000256" key="4">
    <source>
        <dbReference type="ARBA" id="ARBA00019143"/>
    </source>
</evidence>
<feature type="repeat" description="TPR" evidence="10">
    <location>
        <begin position="324"/>
        <end position="357"/>
    </location>
</feature>
<dbReference type="EMBL" id="QYUN01000002">
    <property type="protein sequence ID" value="RJG05977.1"/>
    <property type="molecule type" value="Genomic_DNA"/>
</dbReference>
<feature type="compositionally biased region" description="Basic and acidic residues" evidence="11">
    <location>
        <begin position="1"/>
        <end position="14"/>
    </location>
</feature>
<evidence type="ECO:0000256" key="2">
    <source>
        <dbReference type="ARBA" id="ARBA00005386"/>
    </source>
</evidence>
<comment type="similarity">
    <text evidence="2">Belongs to the glycosyltransferase 41 family. O-GlcNAc transferase subfamily.</text>
</comment>
<feature type="repeat" description="TPR" evidence="10">
    <location>
        <begin position="222"/>
        <end position="255"/>
    </location>
</feature>
<evidence type="ECO:0000256" key="7">
    <source>
        <dbReference type="ARBA" id="ARBA00022737"/>
    </source>
</evidence>
<feature type="repeat" description="TPR" evidence="10">
    <location>
        <begin position="188"/>
        <end position="221"/>
    </location>
</feature>
<dbReference type="InterPro" id="IPR006597">
    <property type="entry name" value="Sel1-like"/>
</dbReference>
<evidence type="ECO:0000256" key="5">
    <source>
        <dbReference type="ARBA" id="ARBA00022676"/>
    </source>
</evidence>
<feature type="repeat" description="TPR" evidence="10">
    <location>
        <begin position="460"/>
        <end position="493"/>
    </location>
</feature>
<keyword evidence="6" id="KW-0808">Transferase</keyword>
<proteinExistence type="inferred from homology"/>
<feature type="domain" description="O-GlcNAc transferase C-terminal" evidence="12">
    <location>
        <begin position="747"/>
        <end position="926"/>
    </location>
</feature>
<dbReference type="PANTHER" id="PTHR44835:SF1">
    <property type="entry name" value="PROTEIN O-GLCNAC TRANSFERASE"/>
    <property type="match status" value="1"/>
</dbReference>
<evidence type="ECO:0000256" key="9">
    <source>
        <dbReference type="ARBA" id="ARBA00022941"/>
    </source>
</evidence>
<dbReference type="Pfam" id="PF13844">
    <property type="entry name" value="Glyco_transf_41"/>
    <property type="match status" value="2"/>
</dbReference>
<feature type="repeat" description="TPR" evidence="10">
    <location>
        <begin position="392"/>
        <end position="425"/>
    </location>
</feature>
<evidence type="ECO:0000256" key="3">
    <source>
        <dbReference type="ARBA" id="ARBA00011970"/>
    </source>
</evidence>
<feature type="region of interest" description="Disordered" evidence="11">
    <location>
        <begin position="1"/>
        <end position="21"/>
    </location>
</feature>
<dbReference type="SMART" id="SM00028">
    <property type="entry name" value="TPR"/>
    <property type="match status" value="14"/>
</dbReference>
<dbReference type="Gene3D" id="1.25.40.10">
    <property type="entry name" value="Tetratricopeptide repeat domain"/>
    <property type="match status" value="9"/>
</dbReference>
<dbReference type="Pfam" id="PF13424">
    <property type="entry name" value="TPR_12"/>
    <property type="match status" value="1"/>
</dbReference>
<feature type="repeat" description="TPR" evidence="10">
    <location>
        <begin position="494"/>
        <end position="527"/>
    </location>
</feature>
<dbReference type="InterPro" id="IPR011990">
    <property type="entry name" value="TPR-like_helical_dom_sf"/>
</dbReference>
<dbReference type="Pfam" id="PF13432">
    <property type="entry name" value="TPR_16"/>
    <property type="match status" value="3"/>
</dbReference>
<accession>A0A418X0G1</accession>
<dbReference type="AlphaFoldDB" id="A0A418X0G1"/>